<feature type="transmembrane region" description="Helical" evidence="8">
    <location>
        <begin position="36"/>
        <end position="66"/>
    </location>
</feature>
<dbReference type="PROSITE" id="PS50929">
    <property type="entry name" value="ABC_TM1F"/>
    <property type="match status" value="1"/>
</dbReference>
<dbReference type="PANTHER" id="PTHR43394:SF1">
    <property type="entry name" value="ATP-BINDING CASSETTE SUB-FAMILY B MEMBER 10, MITOCHONDRIAL"/>
    <property type="match status" value="1"/>
</dbReference>
<feature type="transmembrane region" description="Helical" evidence="8">
    <location>
        <begin position="195"/>
        <end position="212"/>
    </location>
</feature>
<evidence type="ECO:0000259" key="10">
    <source>
        <dbReference type="PROSITE" id="PS50929"/>
    </source>
</evidence>
<dbReference type="InterPro" id="IPR003593">
    <property type="entry name" value="AAA+_ATPase"/>
</dbReference>
<dbReference type="Gene3D" id="3.40.50.300">
    <property type="entry name" value="P-loop containing nucleotide triphosphate hydrolases"/>
    <property type="match status" value="1"/>
</dbReference>
<evidence type="ECO:0000256" key="1">
    <source>
        <dbReference type="ARBA" id="ARBA00004141"/>
    </source>
</evidence>
<dbReference type="AlphaFoldDB" id="A0ABD5X1D7"/>
<evidence type="ECO:0000256" key="2">
    <source>
        <dbReference type="ARBA" id="ARBA00022448"/>
    </source>
</evidence>
<dbReference type="InterPro" id="IPR017871">
    <property type="entry name" value="ABC_transporter-like_CS"/>
</dbReference>
<evidence type="ECO:0000313" key="12">
    <source>
        <dbReference type="Proteomes" id="UP001596414"/>
    </source>
</evidence>
<evidence type="ECO:0000256" key="5">
    <source>
        <dbReference type="ARBA" id="ARBA00022840"/>
    </source>
</evidence>
<dbReference type="SUPFAM" id="SSF90123">
    <property type="entry name" value="ABC transporter transmembrane region"/>
    <property type="match status" value="1"/>
</dbReference>
<feature type="transmembrane region" description="Helical" evidence="8">
    <location>
        <begin position="169"/>
        <end position="189"/>
    </location>
</feature>
<evidence type="ECO:0000313" key="11">
    <source>
        <dbReference type="EMBL" id="MFC7125051.1"/>
    </source>
</evidence>
<dbReference type="RefSeq" id="WP_267638179.1">
    <property type="nucleotide sequence ID" value="NZ_JAODIY010000013.1"/>
</dbReference>
<dbReference type="Proteomes" id="UP001596414">
    <property type="component" value="Unassembled WGS sequence"/>
</dbReference>
<dbReference type="Pfam" id="PF00664">
    <property type="entry name" value="ABC_membrane"/>
    <property type="match status" value="1"/>
</dbReference>
<evidence type="ECO:0000256" key="8">
    <source>
        <dbReference type="SAM" id="Phobius"/>
    </source>
</evidence>
<dbReference type="InterPro" id="IPR027417">
    <property type="entry name" value="P-loop_NTPase"/>
</dbReference>
<comment type="caution">
    <text evidence="11">The sequence shown here is derived from an EMBL/GenBank/DDBJ whole genome shotgun (WGS) entry which is preliminary data.</text>
</comment>
<protein>
    <submittedName>
        <fullName evidence="11">ABC transporter ATP-binding protein</fullName>
    </submittedName>
</protein>
<dbReference type="FunFam" id="3.40.50.300:FF:000287">
    <property type="entry name" value="Multidrug ABC transporter ATP-binding protein"/>
    <property type="match status" value="1"/>
</dbReference>
<keyword evidence="3 8" id="KW-0812">Transmembrane</keyword>
<evidence type="ECO:0000256" key="4">
    <source>
        <dbReference type="ARBA" id="ARBA00022741"/>
    </source>
</evidence>
<feature type="domain" description="ABC transmembrane type-1" evidence="10">
    <location>
        <begin position="38"/>
        <end position="343"/>
    </location>
</feature>
<evidence type="ECO:0000256" key="6">
    <source>
        <dbReference type="ARBA" id="ARBA00022989"/>
    </source>
</evidence>
<feature type="transmembrane region" description="Helical" evidence="8">
    <location>
        <begin position="90"/>
        <end position="110"/>
    </location>
</feature>
<dbReference type="Gene3D" id="1.20.1560.10">
    <property type="entry name" value="ABC transporter type 1, transmembrane domain"/>
    <property type="match status" value="1"/>
</dbReference>
<feature type="domain" description="ABC transporter" evidence="9">
    <location>
        <begin position="377"/>
        <end position="610"/>
    </location>
</feature>
<dbReference type="GO" id="GO:0005524">
    <property type="term" value="F:ATP binding"/>
    <property type="evidence" value="ECO:0007669"/>
    <property type="project" value="UniProtKB-KW"/>
</dbReference>
<dbReference type="Pfam" id="PF00005">
    <property type="entry name" value="ABC_tran"/>
    <property type="match status" value="1"/>
</dbReference>
<dbReference type="GO" id="GO:0016020">
    <property type="term" value="C:membrane"/>
    <property type="evidence" value="ECO:0007669"/>
    <property type="project" value="UniProtKB-SubCell"/>
</dbReference>
<feature type="transmembrane region" description="Helical" evidence="8">
    <location>
        <begin position="281"/>
        <end position="301"/>
    </location>
</feature>
<dbReference type="InterPro" id="IPR003439">
    <property type="entry name" value="ABC_transporter-like_ATP-bd"/>
</dbReference>
<dbReference type="CDD" id="cd18565">
    <property type="entry name" value="ABC_6TM_exporter_like"/>
    <property type="match status" value="1"/>
</dbReference>
<keyword evidence="6 8" id="KW-1133">Transmembrane helix</keyword>
<organism evidence="11 12">
    <name type="scientific">Halovenus rubra</name>
    <dbReference type="NCBI Taxonomy" id="869890"/>
    <lineage>
        <taxon>Archaea</taxon>
        <taxon>Methanobacteriati</taxon>
        <taxon>Methanobacteriota</taxon>
        <taxon>Stenosarchaea group</taxon>
        <taxon>Halobacteria</taxon>
        <taxon>Halobacteriales</taxon>
        <taxon>Haloarculaceae</taxon>
        <taxon>Halovenus</taxon>
    </lineage>
</organism>
<dbReference type="PANTHER" id="PTHR43394">
    <property type="entry name" value="ATP-DEPENDENT PERMEASE MDL1, MITOCHONDRIAL"/>
    <property type="match status" value="1"/>
</dbReference>
<sequence>MSSEQTDIEYLREHRDTVTNPLWTLFQRYGDGSRRWFLLGIIASIGARFASLVPPVLLGVAIDAIFRDEQAFDLPLIPQEWLPSATIDQFWFIIGLMAVAMMGRAFLNFVRMSSLNLFSHRVKHEVRTATYQQMQRLDMEFFNEVQTGELMSILSNDTNRLEQFLDDMFGQAIQLSVLIVGITVVLFWFNWQLALVTLVVVPIAAAFTYWFMRFAEERYTDVRESVGDLNSRLENNINGIQVIKASNTEDYEDDRVEDHSYTYFRLDWLALRLNFIYRPGLQALTSLAFIATFIVGGVWILEGPPGPMSGELTEGTLVIFLLLTQRLVDPLAQMSNIIDRYEDANASLKRILGVMNLPVNISDNEDAYDIEHVDGRVEFDEVTFGYDEKPVLKDVDLAVEPGQTIGLVGPTGAGKTTIVKLLLRLYDVDQGAVKIDGHDARGVTLESLRGSMGYVGQKNFLFDGSVAENIKYGAFDANRKEVVQAAKDAQAHDFITNMPEGYDTAVGERGVKLSGGQRQRVAIARTILQHPEILIFDEATSAVDTETEMLIQRSIDELAADRTAFIIAHRLSTVRDADVIMVIENGQIVERGTHDELLAENGLYANLWRVQAGEIGDLPEDFVEQASKRVAQQGFETD</sequence>
<dbReference type="SUPFAM" id="SSF52540">
    <property type="entry name" value="P-loop containing nucleoside triphosphate hydrolases"/>
    <property type="match status" value="1"/>
</dbReference>
<proteinExistence type="predicted"/>
<dbReference type="PROSITE" id="PS50893">
    <property type="entry name" value="ABC_TRANSPORTER_2"/>
    <property type="match status" value="1"/>
</dbReference>
<keyword evidence="4" id="KW-0547">Nucleotide-binding</keyword>
<dbReference type="InterPro" id="IPR011527">
    <property type="entry name" value="ABC1_TM_dom"/>
</dbReference>
<reference evidence="11 12" key="1">
    <citation type="journal article" date="2014" name="Int. J. Syst. Evol. Microbiol.">
        <title>Complete genome sequence of Corynebacterium casei LMG S-19264T (=DSM 44701T), isolated from a smear-ripened cheese.</title>
        <authorList>
            <consortium name="US DOE Joint Genome Institute (JGI-PGF)"/>
            <person name="Walter F."/>
            <person name="Albersmeier A."/>
            <person name="Kalinowski J."/>
            <person name="Ruckert C."/>
        </authorList>
    </citation>
    <scope>NUCLEOTIDE SEQUENCE [LARGE SCALE GENOMIC DNA]</scope>
    <source>
        <strain evidence="11 12">CGMCC 4.7215</strain>
    </source>
</reference>
<evidence type="ECO:0000256" key="3">
    <source>
        <dbReference type="ARBA" id="ARBA00022692"/>
    </source>
</evidence>
<comment type="subcellular location">
    <subcellularLocation>
        <location evidence="1">Membrane</location>
        <topology evidence="1">Multi-pass membrane protein</topology>
    </subcellularLocation>
</comment>
<keyword evidence="2" id="KW-0813">Transport</keyword>
<keyword evidence="5 11" id="KW-0067">ATP-binding</keyword>
<dbReference type="InterPro" id="IPR036640">
    <property type="entry name" value="ABC1_TM_sf"/>
</dbReference>
<dbReference type="InterPro" id="IPR039421">
    <property type="entry name" value="Type_1_exporter"/>
</dbReference>
<accession>A0ABD5X1D7</accession>
<keyword evidence="7 8" id="KW-0472">Membrane</keyword>
<evidence type="ECO:0000259" key="9">
    <source>
        <dbReference type="PROSITE" id="PS50893"/>
    </source>
</evidence>
<gene>
    <name evidence="11" type="ORF">ACFQJ7_03220</name>
</gene>
<dbReference type="PROSITE" id="PS00211">
    <property type="entry name" value="ABC_TRANSPORTER_1"/>
    <property type="match status" value="1"/>
</dbReference>
<name>A0ABD5X1D7_9EURY</name>
<dbReference type="EMBL" id="JBHSZQ010000002">
    <property type="protein sequence ID" value="MFC7125051.1"/>
    <property type="molecule type" value="Genomic_DNA"/>
</dbReference>
<evidence type="ECO:0000256" key="7">
    <source>
        <dbReference type="ARBA" id="ARBA00023136"/>
    </source>
</evidence>
<dbReference type="SMART" id="SM00382">
    <property type="entry name" value="AAA"/>
    <property type="match status" value="1"/>
</dbReference>